<dbReference type="InterPro" id="IPR001563">
    <property type="entry name" value="Peptidase_S10"/>
</dbReference>
<dbReference type="Pfam" id="PF00450">
    <property type="entry name" value="Peptidase_S10"/>
    <property type="match status" value="1"/>
</dbReference>
<evidence type="ECO:0000256" key="4">
    <source>
        <dbReference type="ARBA" id="ARBA00022801"/>
    </source>
</evidence>
<gene>
    <name evidence="7" type="ORF">CSHISOI_11014</name>
</gene>
<dbReference type="GO" id="GO:0006508">
    <property type="term" value="P:proteolysis"/>
    <property type="evidence" value="ECO:0007669"/>
    <property type="project" value="UniProtKB-KW"/>
</dbReference>
<keyword evidence="4 6" id="KW-0378">Hydrolase</keyword>
<evidence type="ECO:0000256" key="2">
    <source>
        <dbReference type="ARBA" id="ARBA00022645"/>
    </source>
</evidence>
<dbReference type="Gene3D" id="3.40.50.1820">
    <property type="entry name" value="alpha/beta hydrolase"/>
    <property type="match status" value="1"/>
</dbReference>
<keyword evidence="8" id="KW-1185">Reference proteome</keyword>
<reference evidence="7 8" key="1">
    <citation type="journal article" date="2019" name="Sci. Rep.">
        <title>Colletotrichum shisoi sp. nov., an anthracnose pathogen of Perilla frutescens in Japan: molecular phylogenetic, morphological and genomic evidence.</title>
        <authorList>
            <person name="Gan P."/>
            <person name="Tsushima A."/>
            <person name="Hiroyama R."/>
            <person name="Narusaka M."/>
            <person name="Takano Y."/>
            <person name="Narusaka Y."/>
            <person name="Kawaradani M."/>
            <person name="Damm U."/>
            <person name="Shirasu K."/>
        </authorList>
    </citation>
    <scope>NUCLEOTIDE SEQUENCE [LARGE SCALE GENOMIC DNA]</scope>
    <source>
        <strain evidence="7 8">PG-2018a</strain>
    </source>
</reference>
<dbReference type="InterPro" id="IPR029058">
    <property type="entry name" value="AB_hydrolase_fold"/>
</dbReference>
<dbReference type="PANTHER" id="PTHR11802:SF479">
    <property type="entry name" value="CARBOXYPEPTIDASE"/>
    <property type="match status" value="1"/>
</dbReference>
<accession>A0A5Q4BC55</accession>
<evidence type="ECO:0000256" key="3">
    <source>
        <dbReference type="ARBA" id="ARBA00022670"/>
    </source>
</evidence>
<proteinExistence type="inferred from homology"/>
<keyword evidence="3 6" id="KW-0645">Protease</keyword>
<dbReference type="GO" id="GO:0004185">
    <property type="term" value="F:serine-type carboxypeptidase activity"/>
    <property type="evidence" value="ECO:0007669"/>
    <property type="project" value="UniProtKB-UniRule"/>
</dbReference>
<dbReference type="OrthoDB" id="443318at2759"/>
<comment type="similarity">
    <text evidence="1 6">Belongs to the peptidase S10 family.</text>
</comment>
<protein>
    <recommendedName>
        <fullName evidence="6">Carboxypeptidase</fullName>
        <ecNumber evidence="6">3.4.16.-</ecNumber>
    </recommendedName>
</protein>
<dbReference type="PRINTS" id="PR00724">
    <property type="entry name" value="CRBOXYPTASEC"/>
</dbReference>
<evidence type="ECO:0000256" key="6">
    <source>
        <dbReference type="RuleBase" id="RU361156"/>
    </source>
</evidence>
<dbReference type="SUPFAM" id="SSF53474">
    <property type="entry name" value="alpha/beta-Hydrolases"/>
    <property type="match status" value="1"/>
</dbReference>
<comment type="caution">
    <text evidence="7">The sequence shown here is derived from an EMBL/GenBank/DDBJ whole genome shotgun (WGS) entry which is preliminary data.</text>
</comment>
<dbReference type="PROSITE" id="PS00131">
    <property type="entry name" value="CARBOXYPEPT_SER_SER"/>
    <property type="match status" value="1"/>
</dbReference>
<dbReference type="EMBL" id="PUHP01002412">
    <property type="protein sequence ID" value="TQN64406.1"/>
    <property type="molecule type" value="Genomic_DNA"/>
</dbReference>
<evidence type="ECO:0000313" key="8">
    <source>
        <dbReference type="Proteomes" id="UP000326340"/>
    </source>
</evidence>
<dbReference type="InterPro" id="IPR018202">
    <property type="entry name" value="Ser_caboxypep_ser_AS"/>
</dbReference>
<name>A0A5Q4BC55_9PEZI</name>
<organism evidence="7 8">
    <name type="scientific">Colletotrichum shisoi</name>
    <dbReference type="NCBI Taxonomy" id="2078593"/>
    <lineage>
        <taxon>Eukaryota</taxon>
        <taxon>Fungi</taxon>
        <taxon>Dikarya</taxon>
        <taxon>Ascomycota</taxon>
        <taxon>Pezizomycotina</taxon>
        <taxon>Sordariomycetes</taxon>
        <taxon>Hypocreomycetidae</taxon>
        <taxon>Glomerellales</taxon>
        <taxon>Glomerellaceae</taxon>
        <taxon>Colletotrichum</taxon>
        <taxon>Colletotrichum destructivum species complex</taxon>
    </lineage>
</organism>
<keyword evidence="5" id="KW-0325">Glycoprotein</keyword>
<evidence type="ECO:0000313" key="7">
    <source>
        <dbReference type="EMBL" id="TQN64406.1"/>
    </source>
</evidence>
<dbReference type="AlphaFoldDB" id="A0A5Q4BC55"/>
<evidence type="ECO:0000256" key="5">
    <source>
        <dbReference type="ARBA" id="ARBA00023180"/>
    </source>
</evidence>
<dbReference type="PANTHER" id="PTHR11802">
    <property type="entry name" value="SERINE PROTEASE FAMILY S10 SERINE CARBOXYPEPTIDASE"/>
    <property type="match status" value="1"/>
</dbReference>
<dbReference type="Proteomes" id="UP000326340">
    <property type="component" value="Unassembled WGS sequence"/>
</dbReference>
<sequence length="467" mass="51915">MSIPLVDWDLGESYASLMPISKDSNETRQLFFWYFPSSNKQAFDEFTIWLNGGPGYSSFIGLVQENDPFTWFPSAYRPIYNIYSWSQLSNILYIDQPAGTGFSVGSPNATTEKEIAQQFLGFYHNWMETLGTKGRKTDLTGESYAGHYIPYIGDTMIKSNQSADYNLSGALMSSPYIRSVPEDFQQHAVTLSFVDEYNNVIVLYPGVADYYDRIKTADEDCGYAEMREKDFTFPSLGLFPAGNGCVPHLPHRVRRPRAQISPCANIYHISQGCPNPSDPLLWADAGDDASVPLSFDKKTWHGYLNIPEMREALHMNHTPAGQRDWQECTDKNPFGPGGDQSADPFASGALTRVIEHTTNFIIASGNLDYRVPTNGTLIVLQNMTWNGGQGFDEFPFKAFFLPTAYSDLSSSSAAGKIGDWVERRGLTFARVFTAGHGRIPDLTNDVMFSALPDDFSGANTTHGSTSS</sequence>
<evidence type="ECO:0000256" key="1">
    <source>
        <dbReference type="ARBA" id="ARBA00009431"/>
    </source>
</evidence>
<keyword evidence="2 6" id="KW-0121">Carboxypeptidase</keyword>
<dbReference type="EC" id="3.4.16.-" evidence="6"/>